<organism evidence="3 4">
    <name type="scientific">Leucosporidium creatinivorum</name>
    <dbReference type="NCBI Taxonomy" id="106004"/>
    <lineage>
        <taxon>Eukaryota</taxon>
        <taxon>Fungi</taxon>
        <taxon>Dikarya</taxon>
        <taxon>Basidiomycota</taxon>
        <taxon>Pucciniomycotina</taxon>
        <taxon>Microbotryomycetes</taxon>
        <taxon>Leucosporidiales</taxon>
        <taxon>Leucosporidium</taxon>
    </lineage>
</organism>
<gene>
    <name evidence="3" type="ORF">BCR35DRAFT_351402</name>
</gene>
<accession>A0A1Y2FXW6</accession>
<feature type="compositionally biased region" description="Polar residues" evidence="1">
    <location>
        <begin position="289"/>
        <end position="300"/>
    </location>
</feature>
<evidence type="ECO:0000313" key="3">
    <source>
        <dbReference type="EMBL" id="ORY87515.1"/>
    </source>
</evidence>
<feature type="compositionally biased region" description="Basic and acidic residues" evidence="1">
    <location>
        <begin position="318"/>
        <end position="327"/>
    </location>
</feature>
<keyword evidence="4" id="KW-1185">Reference proteome</keyword>
<dbReference type="Gene3D" id="4.10.280.10">
    <property type="entry name" value="Helix-loop-helix DNA-binding domain"/>
    <property type="match status" value="1"/>
</dbReference>
<dbReference type="STRING" id="106004.A0A1Y2FXW6"/>
<feature type="compositionally biased region" description="Polar residues" evidence="1">
    <location>
        <begin position="307"/>
        <end position="317"/>
    </location>
</feature>
<feature type="region of interest" description="Disordered" evidence="1">
    <location>
        <begin position="206"/>
        <end position="232"/>
    </location>
</feature>
<feature type="region of interest" description="Disordered" evidence="1">
    <location>
        <begin position="671"/>
        <end position="694"/>
    </location>
</feature>
<feature type="compositionally biased region" description="Low complexity" evidence="1">
    <location>
        <begin position="367"/>
        <end position="377"/>
    </location>
</feature>
<dbReference type="InterPro" id="IPR052099">
    <property type="entry name" value="Regulatory_TF_Diverse"/>
</dbReference>
<feature type="region of interest" description="Disordered" evidence="1">
    <location>
        <begin position="622"/>
        <end position="658"/>
    </location>
</feature>
<dbReference type="PROSITE" id="PS50888">
    <property type="entry name" value="BHLH"/>
    <property type="match status" value="1"/>
</dbReference>
<protein>
    <recommendedName>
        <fullName evidence="2">BHLH domain-containing protein</fullName>
    </recommendedName>
</protein>
<dbReference type="InParanoid" id="A0A1Y2FXW6"/>
<feature type="domain" description="BHLH" evidence="2">
    <location>
        <begin position="495"/>
        <end position="584"/>
    </location>
</feature>
<dbReference type="PANTHER" id="PTHR47336:SF2">
    <property type="entry name" value="TRANSCRIPTION FACTOR HMS1-RELATED"/>
    <property type="match status" value="1"/>
</dbReference>
<dbReference type="GO" id="GO:0046983">
    <property type="term" value="F:protein dimerization activity"/>
    <property type="evidence" value="ECO:0007669"/>
    <property type="project" value="InterPro"/>
</dbReference>
<evidence type="ECO:0000259" key="2">
    <source>
        <dbReference type="PROSITE" id="PS50888"/>
    </source>
</evidence>
<feature type="compositionally biased region" description="Polar residues" evidence="1">
    <location>
        <begin position="444"/>
        <end position="454"/>
    </location>
</feature>
<dbReference type="Pfam" id="PF00010">
    <property type="entry name" value="HLH"/>
    <property type="match status" value="1"/>
</dbReference>
<proteinExistence type="predicted"/>
<dbReference type="Proteomes" id="UP000193467">
    <property type="component" value="Unassembled WGS sequence"/>
</dbReference>
<feature type="compositionally biased region" description="Acidic residues" evidence="1">
    <location>
        <begin position="640"/>
        <end position="655"/>
    </location>
</feature>
<feature type="region of interest" description="Disordered" evidence="1">
    <location>
        <begin position="147"/>
        <end position="176"/>
    </location>
</feature>
<feature type="region of interest" description="Disordered" evidence="1">
    <location>
        <begin position="436"/>
        <end position="503"/>
    </location>
</feature>
<comment type="caution">
    <text evidence="3">The sequence shown here is derived from an EMBL/GenBank/DDBJ whole genome shotgun (WGS) entry which is preliminary data.</text>
</comment>
<name>A0A1Y2FXW6_9BASI</name>
<evidence type="ECO:0000313" key="4">
    <source>
        <dbReference type="Proteomes" id="UP000193467"/>
    </source>
</evidence>
<dbReference type="SMART" id="SM00353">
    <property type="entry name" value="HLH"/>
    <property type="match status" value="1"/>
</dbReference>
<evidence type="ECO:0000256" key="1">
    <source>
        <dbReference type="SAM" id="MobiDB-lite"/>
    </source>
</evidence>
<reference evidence="3 4" key="1">
    <citation type="submission" date="2016-07" db="EMBL/GenBank/DDBJ databases">
        <title>Pervasive Adenine N6-methylation of Active Genes in Fungi.</title>
        <authorList>
            <consortium name="DOE Joint Genome Institute"/>
            <person name="Mondo S.J."/>
            <person name="Dannebaum R.O."/>
            <person name="Kuo R.C."/>
            <person name="Labutti K."/>
            <person name="Haridas S."/>
            <person name="Kuo A."/>
            <person name="Salamov A."/>
            <person name="Ahrendt S.R."/>
            <person name="Lipzen A."/>
            <person name="Sullivan W."/>
            <person name="Andreopoulos W.B."/>
            <person name="Clum A."/>
            <person name="Lindquist E."/>
            <person name="Daum C."/>
            <person name="Ramamoorthy G.K."/>
            <person name="Gryganskyi A."/>
            <person name="Culley D."/>
            <person name="Magnuson J.K."/>
            <person name="James T.Y."/>
            <person name="O'Malley M.A."/>
            <person name="Stajich J.E."/>
            <person name="Spatafora J.W."/>
            <person name="Visel A."/>
            <person name="Grigoriev I.V."/>
        </authorList>
    </citation>
    <scope>NUCLEOTIDE SEQUENCE [LARGE SCALE GENOMIC DNA]</scope>
    <source>
        <strain evidence="3 4">62-1032</strain>
    </source>
</reference>
<dbReference type="OrthoDB" id="2536918at2759"/>
<feature type="compositionally biased region" description="Basic and acidic residues" evidence="1">
    <location>
        <begin position="477"/>
        <end position="491"/>
    </location>
</feature>
<feature type="region of interest" description="Disordered" evidence="1">
    <location>
        <begin position="286"/>
        <end position="377"/>
    </location>
</feature>
<dbReference type="SUPFAM" id="SSF47459">
    <property type="entry name" value="HLH, helix-loop-helix DNA-binding domain"/>
    <property type="match status" value="1"/>
</dbReference>
<dbReference type="InterPro" id="IPR036638">
    <property type="entry name" value="HLH_DNA-bd_sf"/>
</dbReference>
<sequence>MDHGSFATEADYSSTGENHLDDLFLDSFSSAHSSGASDGGPGAGAGDYSFDSDLMGSYLAGTGQQNGGGGGGVAVAGYASNQGGQQGFTSSSSASSAAAFSNISSPDYSSYGALSTNNFESLATGSSPPFSFGATVDAGHSNELQQQQSMFDPRSHSLHGSGESTFYGSAATQQQQPLQQQYLAHAPLHHQLSPQVVQQPQQNHFTHFTPQHSANSLSPPSSASSSSGAYQNGYPAAVQPTAVNGGDTLLARMMAEAEAQGRSQADAHAVYASSYMASLAQAQAAPRHSFSNASEGQQHPSAYRDPSSFSGNYPQQSYEDRELGADKLKKRRVVSAREDTSAHQARAQPKARTSTGGSRRPSDSVAPQSQPLAQQQPMQHFAGAGQDGFHFLLHPSVATGGGSVAAALATVPRHAATGQTANTSLNLIANAGVPMTSHRDDASARTTSRQTIAPSSVMHDVSPPPASSSLAVKAGKKVTEKAGAKKPAGGEKRKKGEKGHNAVERRYRNNINNHLAALRDAIPALRHLKPLPSMPASRRRASQFTLSTAAQGPTPAGLVDGVLAAKTLSKGSILGKSIEYIHYLQGARADGIEDIELFKAVVQEMVGGGQALIDVFEQRRAVREEERSRIREEERKEQERLDEEDGSGDENEEDEKAPAVQSFVSQSGYLAPHSGSPHGFPPSPASSSEDPTSISPRLVQHQHYPTHAAGPPRVLLATFMGLSFAGGLGYDWTYSAEPIGEVVGARAWAGRLVRRAAVETSSSAVPSAIVTSDVIHPSLLSGLVFLGISSILVVLLFVAYPLFGRGQRTDPPVELVKSRSAYRQRRRAQALASLAHLNHEVASAPTYLSECRSALKARRELLKLVGAPTYGLLPALCKEGLATLLRKVTTIRVGSFSAWSEEDRIEAAVAWVRIAEIEATVGADEINYLARCYTFLRLFNLSRSTHWPQATSTTTLPAVDAVLSVHLLSLGQPLSAAALWSKARSRDRKKSDTPLHPYAEVAVSTDFTLARSILASTSSAISLDAPARPADTVPLLRISEVRCAAALREAWAKIFVSVIATTCPPQAPLAPLERFSALVDQPFLEETIRHVLESTVEGGTSHTMGKITRSLCRFYAGEVQEGRVLAREVERERATGGPAARLRCVEPFLKLVLDITFKSDDDDEDNYQEEQANTPIADVDLVASSTLGWLLVRRQVLLLPAAVSGKVEPQLHDDTLAIRRMLGHDVFRDETLKAFCSSSSASGREVGDVAGAAEEGGLDLEGALDACLDALTGITRRAAGLRAEDDSGVECD</sequence>
<feature type="compositionally biased region" description="Basic and acidic residues" evidence="1">
    <location>
        <begin position="622"/>
        <end position="639"/>
    </location>
</feature>
<dbReference type="EMBL" id="MCGR01000013">
    <property type="protein sequence ID" value="ORY87515.1"/>
    <property type="molecule type" value="Genomic_DNA"/>
</dbReference>
<feature type="compositionally biased region" description="Low complexity" evidence="1">
    <location>
        <begin position="213"/>
        <end position="227"/>
    </location>
</feature>
<dbReference type="PANTHER" id="PTHR47336">
    <property type="entry name" value="TRANSCRIPTION FACTOR HMS1-RELATED"/>
    <property type="match status" value="1"/>
</dbReference>
<dbReference type="InterPro" id="IPR011598">
    <property type="entry name" value="bHLH_dom"/>
</dbReference>